<dbReference type="AlphaFoldDB" id="A0A1I1EIT5"/>
<keyword evidence="2" id="KW-1185">Reference proteome</keyword>
<dbReference type="OrthoDB" id="2156804at2"/>
<accession>A0A1I1EIT5</accession>
<gene>
    <name evidence="1" type="ORF">SAMN04488102_101195</name>
</gene>
<proteinExistence type="predicted"/>
<organism evidence="1 2">
    <name type="scientific">Alkalibacterium subtropicum</name>
    <dbReference type="NCBI Taxonomy" id="753702"/>
    <lineage>
        <taxon>Bacteria</taxon>
        <taxon>Bacillati</taxon>
        <taxon>Bacillota</taxon>
        <taxon>Bacilli</taxon>
        <taxon>Lactobacillales</taxon>
        <taxon>Carnobacteriaceae</taxon>
        <taxon>Alkalibacterium</taxon>
    </lineage>
</organism>
<dbReference type="EMBL" id="FOLT01000001">
    <property type="protein sequence ID" value="SFB87035.1"/>
    <property type="molecule type" value="Genomic_DNA"/>
</dbReference>
<dbReference type="RefSeq" id="WP_091527919.1">
    <property type="nucleotide sequence ID" value="NZ_FOLT01000001.1"/>
</dbReference>
<reference evidence="2" key="1">
    <citation type="submission" date="2016-10" db="EMBL/GenBank/DDBJ databases">
        <authorList>
            <person name="Varghese N."/>
            <person name="Submissions S."/>
        </authorList>
    </citation>
    <scope>NUCLEOTIDE SEQUENCE [LARGE SCALE GENOMIC DNA]</scope>
    <source>
        <strain evidence="2">DSM 23664</strain>
    </source>
</reference>
<protein>
    <submittedName>
        <fullName evidence="1">Uncharacterized protein</fullName>
    </submittedName>
</protein>
<sequence length="109" mass="12584">MSRIAENRHSIVHYLKKGYGSLFPSITNVHPQMPKEQIATFLKQAVKNRYPIVIQVNPTSQSDSISEFTGIAYLSPKSTQVIIKSDLQSITYLISARDIRYIRRLYKRK</sequence>
<dbReference type="Proteomes" id="UP000199612">
    <property type="component" value="Unassembled WGS sequence"/>
</dbReference>
<name>A0A1I1EIT5_9LACT</name>
<evidence type="ECO:0000313" key="1">
    <source>
        <dbReference type="EMBL" id="SFB87035.1"/>
    </source>
</evidence>
<evidence type="ECO:0000313" key="2">
    <source>
        <dbReference type="Proteomes" id="UP000199612"/>
    </source>
</evidence>